<gene>
    <name evidence="8" type="primary">cbpA</name>
    <name evidence="8" type="ORF">Pan216_05820</name>
</gene>
<dbReference type="InterPro" id="IPR001623">
    <property type="entry name" value="DnaJ_domain"/>
</dbReference>
<dbReference type="GO" id="GO:0003677">
    <property type="term" value="F:DNA binding"/>
    <property type="evidence" value="ECO:0007669"/>
    <property type="project" value="UniProtKB-KW"/>
</dbReference>
<dbReference type="Proteomes" id="UP000317093">
    <property type="component" value="Chromosome"/>
</dbReference>
<organism evidence="8 9">
    <name type="scientific">Kolteria novifilia</name>
    <dbReference type="NCBI Taxonomy" id="2527975"/>
    <lineage>
        <taxon>Bacteria</taxon>
        <taxon>Pseudomonadati</taxon>
        <taxon>Planctomycetota</taxon>
        <taxon>Planctomycetia</taxon>
        <taxon>Kolteriales</taxon>
        <taxon>Kolteriaceae</taxon>
        <taxon>Kolteria</taxon>
    </lineage>
</organism>
<dbReference type="InterPro" id="IPR008971">
    <property type="entry name" value="HSP40/DnaJ_pept-bd"/>
</dbReference>
<dbReference type="PROSITE" id="PS50076">
    <property type="entry name" value="DNAJ_2"/>
    <property type="match status" value="1"/>
</dbReference>
<dbReference type="InterPro" id="IPR036869">
    <property type="entry name" value="J_dom_sf"/>
</dbReference>
<dbReference type="PRINTS" id="PR00625">
    <property type="entry name" value="JDOMAIN"/>
</dbReference>
<evidence type="ECO:0000256" key="2">
    <source>
        <dbReference type="ARBA" id="ARBA00022737"/>
    </source>
</evidence>
<evidence type="ECO:0000256" key="6">
    <source>
        <dbReference type="SAM" id="MobiDB-lite"/>
    </source>
</evidence>
<dbReference type="GO" id="GO:0005737">
    <property type="term" value="C:cytoplasm"/>
    <property type="evidence" value="ECO:0007669"/>
    <property type="project" value="TreeGrafter"/>
</dbReference>
<evidence type="ECO:0000256" key="5">
    <source>
        <dbReference type="ARBA" id="ARBA00023186"/>
    </source>
</evidence>
<dbReference type="FunFam" id="2.60.260.20:FF:000005">
    <property type="entry name" value="Chaperone protein dnaJ 1, mitochondrial"/>
    <property type="match status" value="1"/>
</dbReference>
<dbReference type="EMBL" id="CP036279">
    <property type="protein sequence ID" value="QDU59750.1"/>
    <property type="molecule type" value="Genomic_DNA"/>
</dbReference>
<dbReference type="PANTHER" id="PTHR43096:SF52">
    <property type="entry name" value="DNAJ HOMOLOG 1, MITOCHONDRIAL-RELATED"/>
    <property type="match status" value="1"/>
</dbReference>
<keyword evidence="8" id="KW-0238">DNA-binding</keyword>
<keyword evidence="4" id="KW-0862">Zinc</keyword>
<evidence type="ECO:0000259" key="7">
    <source>
        <dbReference type="PROSITE" id="PS50076"/>
    </source>
</evidence>
<reference evidence="8 9" key="1">
    <citation type="submission" date="2019-02" db="EMBL/GenBank/DDBJ databases">
        <title>Deep-cultivation of Planctomycetes and their phenomic and genomic characterization uncovers novel biology.</title>
        <authorList>
            <person name="Wiegand S."/>
            <person name="Jogler M."/>
            <person name="Boedeker C."/>
            <person name="Pinto D."/>
            <person name="Vollmers J."/>
            <person name="Rivas-Marin E."/>
            <person name="Kohn T."/>
            <person name="Peeters S.H."/>
            <person name="Heuer A."/>
            <person name="Rast P."/>
            <person name="Oberbeckmann S."/>
            <person name="Bunk B."/>
            <person name="Jeske O."/>
            <person name="Meyerdierks A."/>
            <person name="Storesund J.E."/>
            <person name="Kallscheuer N."/>
            <person name="Luecker S."/>
            <person name="Lage O.M."/>
            <person name="Pohl T."/>
            <person name="Merkel B.J."/>
            <person name="Hornburger P."/>
            <person name="Mueller R.-W."/>
            <person name="Bruemmer F."/>
            <person name="Labrenz M."/>
            <person name="Spormann A.M."/>
            <person name="Op den Camp H."/>
            <person name="Overmann J."/>
            <person name="Amann R."/>
            <person name="Jetten M.S.M."/>
            <person name="Mascher T."/>
            <person name="Medema M.H."/>
            <person name="Devos D.P."/>
            <person name="Kaster A.-K."/>
            <person name="Ovreas L."/>
            <person name="Rohde M."/>
            <person name="Galperin M.Y."/>
            <person name="Jogler C."/>
        </authorList>
    </citation>
    <scope>NUCLEOTIDE SEQUENCE [LARGE SCALE GENOMIC DNA]</scope>
    <source>
        <strain evidence="8 9">Pan216</strain>
    </source>
</reference>
<dbReference type="KEGG" id="knv:Pan216_05820"/>
<dbReference type="Gene3D" id="1.10.287.110">
    <property type="entry name" value="DnaJ domain"/>
    <property type="match status" value="1"/>
</dbReference>
<dbReference type="OrthoDB" id="9779889at2"/>
<dbReference type="RefSeq" id="WP_145254510.1">
    <property type="nucleotide sequence ID" value="NZ_CP036279.1"/>
</dbReference>
<dbReference type="CDD" id="cd06257">
    <property type="entry name" value="DnaJ"/>
    <property type="match status" value="1"/>
</dbReference>
<evidence type="ECO:0000256" key="3">
    <source>
        <dbReference type="ARBA" id="ARBA00022771"/>
    </source>
</evidence>
<feature type="domain" description="J" evidence="7">
    <location>
        <begin position="4"/>
        <end position="69"/>
    </location>
</feature>
<dbReference type="Pfam" id="PF01556">
    <property type="entry name" value="DnaJ_C"/>
    <property type="match status" value="1"/>
</dbReference>
<dbReference type="GO" id="GO:0051082">
    <property type="term" value="F:unfolded protein binding"/>
    <property type="evidence" value="ECO:0007669"/>
    <property type="project" value="InterPro"/>
</dbReference>
<dbReference type="SMART" id="SM00271">
    <property type="entry name" value="DnaJ"/>
    <property type="match status" value="1"/>
</dbReference>
<keyword evidence="9" id="KW-1185">Reference proteome</keyword>
<evidence type="ECO:0000313" key="8">
    <source>
        <dbReference type="EMBL" id="QDU59750.1"/>
    </source>
</evidence>
<keyword evidence="3" id="KW-0863">Zinc-finger</keyword>
<evidence type="ECO:0000256" key="1">
    <source>
        <dbReference type="ARBA" id="ARBA00022723"/>
    </source>
</evidence>
<dbReference type="GO" id="GO:0042026">
    <property type="term" value="P:protein refolding"/>
    <property type="evidence" value="ECO:0007669"/>
    <property type="project" value="TreeGrafter"/>
</dbReference>
<dbReference type="SUPFAM" id="SSF46565">
    <property type="entry name" value="Chaperone J-domain"/>
    <property type="match status" value="1"/>
</dbReference>
<dbReference type="InterPro" id="IPR002939">
    <property type="entry name" value="DnaJ_C"/>
</dbReference>
<feature type="compositionally biased region" description="Polar residues" evidence="6">
    <location>
        <begin position="77"/>
        <end position="91"/>
    </location>
</feature>
<protein>
    <submittedName>
        <fullName evidence="8">Curved DNA-binding protein</fullName>
    </submittedName>
</protein>
<dbReference type="CDD" id="cd10747">
    <property type="entry name" value="DnaJ_C"/>
    <property type="match status" value="1"/>
</dbReference>
<name>A0A518AYI1_9BACT</name>
<feature type="region of interest" description="Disordered" evidence="6">
    <location>
        <begin position="73"/>
        <end position="93"/>
    </location>
</feature>
<dbReference type="Gene3D" id="2.60.260.20">
    <property type="entry name" value="Urease metallochaperone UreE, N-terminal domain"/>
    <property type="match status" value="2"/>
</dbReference>
<keyword evidence="5" id="KW-0143">Chaperone</keyword>
<sequence length="308" mass="33635">MASDYYETLGVERSATEDEIKRAYRKLAREYHPDLHPGDKTAEGKFKKVQEAYDILGDTEKRNQYDRFGSAAFEPGAQQSGPGSWSYTWSQREGDPSVQDVDLGDFSDLFEGILGGRGQRGARGPYNVAGDDIETELTIPFDTAVRGGDLDITISGAGQDRLTVTIPPGVTDGSRLRLAGKGGKSPTGQGPPGDLYVLVRVDKHPYYTREGNDLFVEVPISISEAILGGSIDVPTLEGMTTITLPAGTSSGQKLRLRQKGGYTKSGQRGDLYARMKVVVPKNIDEESRRLIKEFGERNASNPRADRGW</sequence>
<evidence type="ECO:0000256" key="4">
    <source>
        <dbReference type="ARBA" id="ARBA00022833"/>
    </source>
</evidence>
<dbReference type="AlphaFoldDB" id="A0A518AYI1"/>
<dbReference type="SUPFAM" id="SSF49493">
    <property type="entry name" value="HSP40/DnaJ peptide-binding domain"/>
    <property type="match status" value="2"/>
</dbReference>
<dbReference type="InterPro" id="IPR018253">
    <property type="entry name" value="DnaJ_domain_CS"/>
</dbReference>
<evidence type="ECO:0000313" key="9">
    <source>
        <dbReference type="Proteomes" id="UP000317093"/>
    </source>
</evidence>
<proteinExistence type="predicted"/>
<dbReference type="GO" id="GO:0008270">
    <property type="term" value="F:zinc ion binding"/>
    <property type="evidence" value="ECO:0007669"/>
    <property type="project" value="UniProtKB-KW"/>
</dbReference>
<keyword evidence="2" id="KW-0677">Repeat</keyword>
<dbReference type="PROSITE" id="PS00636">
    <property type="entry name" value="DNAJ_1"/>
    <property type="match status" value="1"/>
</dbReference>
<dbReference type="PANTHER" id="PTHR43096">
    <property type="entry name" value="DNAJ HOMOLOG 1, MITOCHONDRIAL-RELATED"/>
    <property type="match status" value="1"/>
</dbReference>
<keyword evidence="1" id="KW-0479">Metal-binding</keyword>
<accession>A0A518AYI1</accession>
<dbReference type="Pfam" id="PF00226">
    <property type="entry name" value="DnaJ"/>
    <property type="match status" value="1"/>
</dbReference>